<reference evidence="1 2" key="1">
    <citation type="submission" date="2012-02" db="EMBL/GenBank/DDBJ databases">
        <title>Complete genome sequence of Actinoplanes missouriensis 431 (= NBRC 102363).</title>
        <authorList>
            <person name="Ohnishi Y."/>
            <person name="Ishikawa J."/>
            <person name="Sekine M."/>
            <person name="Hosoyama A."/>
            <person name="Harada T."/>
            <person name="Narita H."/>
            <person name="Hata T."/>
            <person name="Konno Y."/>
            <person name="Tutikane K."/>
            <person name="Fujita N."/>
            <person name="Horinouchi S."/>
            <person name="Hayakawa M."/>
        </authorList>
    </citation>
    <scope>NUCLEOTIDE SEQUENCE [LARGE SCALE GENOMIC DNA]</scope>
    <source>
        <strain evidence="2">ATCC 14538 / DSM 43046 / CBS 188.64 / JCM 3121 / NBRC 102363 / NCIMB 12654 / NRRL B-3342 / UNCC 431</strain>
    </source>
</reference>
<proteinExistence type="predicted"/>
<organism evidence="1 2">
    <name type="scientific">Actinoplanes missouriensis (strain ATCC 14538 / DSM 43046 / CBS 188.64 / JCM 3121 / NBRC 102363 / NCIMB 12654 / NRRL B-3342 / UNCC 431)</name>
    <dbReference type="NCBI Taxonomy" id="512565"/>
    <lineage>
        <taxon>Bacteria</taxon>
        <taxon>Bacillati</taxon>
        <taxon>Actinomycetota</taxon>
        <taxon>Actinomycetes</taxon>
        <taxon>Micromonosporales</taxon>
        <taxon>Micromonosporaceae</taxon>
        <taxon>Actinoplanes</taxon>
    </lineage>
</organism>
<dbReference type="AlphaFoldDB" id="I0H816"/>
<keyword evidence="2" id="KW-1185">Reference proteome</keyword>
<dbReference type="Proteomes" id="UP000007882">
    <property type="component" value="Chromosome"/>
</dbReference>
<protein>
    <submittedName>
        <fullName evidence="1">Uncharacterized protein</fullName>
    </submittedName>
</protein>
<evidence type="ECO:0000313" key="1">
    <source>
        <dbReference type="EMBL" id="BAL89153.1"/>
    </source>
</evidence>
<dbReference type="EMBL" id="AP012319">
    <property type="protein sequence ID" value="BAL89153.1"/>
    <property type="molecule type" value="Genomic_DNA"/>
</dbReference>
<dbReference type="KEGG" id="ams:AMIS_39330"/>
<evidence type="ECO:0000313" key="2">
    <source>
        <dbReference type="Proteomes" id="UP000007882"/>
    </source>
</evidence>
<accession>I0H816</accession>
<name>I0H816_ACTM4</name>
<gene>
    <name evidence="1" type="ordered locus">AMIS_39330</name>
</gene>
<sequence>MAAHGEFARGWRLTMRPCRGGGGTPKLTPAAMRSHANGSCALIPALALMNRHAGVACDLIPAAQALCVTSSMRRRHCV</sequence>
<dbReference type="HOGENOM" id="CLU_2614045_0_0_11"/>